<feature type="region of interest" description="Disordered" evidence="1">
    <location>
        <begin position="429"/>
        <end position="458"/>
    </location>
</feature>
<feature type="compositionally biased region" description="Basic and acidic residues" evidence="1">
    <location>
        <begin position="1056"/>
        <end position="1067"/>
    </location>
</feature>
<dbReference type="InterPro" id="IPR025946">
    <property type="entry name" value="CABIT_dom"/>
</dbReference>
<dbReference type="InParanoid" id="A0A482XRW6"/>
<reference evidence="3 4" key="1">
    <citation type="journal article" date="2017" name="Gigascience">
        <title>Genome sequence of the small brown planthopper, Laodelphax striatellus.</title>
        <authorList>
            <person name="Zhu J."/>
            <person name="Jiang F."/>
            <person name="Wang X."/>
            <person name="Yang P."/>
            <person name="Bao Y."/>
            <person name="Zhao W."/>
            <person name="Wang W."/>
            <person name="Lu H."/>
            <person name="Wang Q."/>
            <person name="Cui N."/>
            <person name="Li J."/>
            <person name="Chen X."/>
            <person name="Luo L."/>
            <person name="Yu J."/>
            <person name="Kang L."/>
            <person name="Cui F."/>
        </authorList>
    </citation>
    <scope>NUCLEOTIDE SEQUENCE [LARGE SCALE GENOMIC DNA]</scope>
    <source>
        <strain evidence="3">Lst14</strain>
    </source>
</reference>
<feature type="compositionally biased region" description="Basic residues" evidence="1">
    <location>
        <begin position="431"/>
        <end position="443"/>
    </location>
</feature>
<evidence type="ECO:0000259" key="2">
    <source>
        <dbReference type="Pfam" id="PF12736"/>
    </source>
</evidence>
<feature type="region of interest" description="Disordered" evidence="1">
    <location>
        <begin position="754"/>
        <end position="773"/>
    </location>
</feature>
<feature type="compositionally biased region" description="Low complexity" evidence="1">
    <location>
        <begin position="1264"/>
        <end position="1281"/>
    </location>
</feature>
<feature type="region of interest" description="Disordered" evidence="1">
    <location>
        <begin position="879"/>
        <end position="898"/>
    </location>
</feature>
<feature type="region of interest" description="Disordered" evidence="1">
    <location>
        <begin position="1142"/>
        <end position="1163"/>
    </location>
</feature>
<keyword evidence="4" id="KW-1185">Reference proteome</keyword>
<feature type="region of interest" description="Disordered" evidence="1">
    <location>
        <begin position="939"/>
        <end position="1081"/>
    </location>
</feature>
<feature type="compositionally biased region" description="Polar residues" evidence="1">
    <location>
        <begin position="1032"/>
        <end position="1043"/>
    </location>
</feature>
<dbReference type="OrthoDB" id="6076990at2759"/>
<feature type="compositionally biased region" description="Polar residues" evidence="1">
    <location>
        <begin position="755"/>
        <end position="773"/>
    </location>
</feature>
<name>A0A482XRW6_LAOST</name>
<dbReference type="EMBL" id="QKKF02001039">
    <property type="protein sequence ID" value="RZF48743.1"/>
    <property type="molecule type" value="Genomic_DNA"/>
</dbReference>
<sequence length="1281" mass="143445">MAAIVDLRSLDSGISYCRTSSSLHSYSSAVSTNTTDNERLTPRTFLERYSLPRVVKIVAQEPVDETERGGLMSLLSGELLMYQQYRSGKVEASSLTKSKNGERIVSSVVIPDTYQGWFSVVTERHQVKARCYNSIQRLVSARVTIFLTMSEVVGYTQNNCRTNSGGMRQQYSKMVLKCGSVLKLLAVYQDITSESTARSKRLSWPLIGRHETNRYAQCLSSNDQVVFISVTQHGQFYAVATASGMSDDTVSKVYQLPKLLRTFPLPVRVCIVTPNKPQGSMLLESYRKEDVILTCLLDSCADVPACMQQTSEDGDDQGGVSNTHFRLLEMDVDSKFYVVKLGPRELDEKRLFHSGLVQRGLRFCRENHEAWARQLKFIHHIYPRNCEDVPAVVPKKNSGKPTRKISLGDKKTVKSASFRFSTSFPEDLRPVKHPVPRKPNPKLRKNEPRTFVESAPSNDTSYYNHDEEFYNEIYSNVPDADNYVNYRENNKNLKDVSVERVGAVNNSIHEGLGYVHYSNRQEVEQIDNHQRGYEELITFQSNKKVDNSKLNDEMVSKNKHSSSNTNESSRMEENTDVSFNNALESSMDSDVVTGDYRARGSERRIESSENGPQQVVAFGKNSPVDSKKSSMISSQSSYYCYNKTVEDVGRNFSKLMLFNDRQSSVKSKTSVRESDISAFKGERFADNKPVSKNFDARASYKDFERTRMDRSGVSGKLELSRAGRSQESYSNEDRKEHANRNLADEKYFADDISDNTRSNMFPPASRSSDNSQALNRGDFLETSHRTVWASPVLAESSTKECASLESGADANQHKLSSEVGSVKLSASPLRVGRPFSTGIKPPRASIFQNKVVGEFETKIKRQLKPAPVVPRTRIRTAQQRDIKVVEQDNSGSSRNPPVFVSTAMLHASSPSPRAADRPSLASFEALASRDATGMKMNELKDNQDGDIKGSKNSSELGSGQILRSSRRSESRQMSSDPLDQKFSSTHNQPRVIERRNIDQSDQRRVRKEGALGHDKIPEIDSQPQSRHDSDEVTNSRIHSQSGSKRYENSRVSVLHDSSKFNRSEESVSKLSDNSNRVDVNDDDRKTAIVPGVMSGADLHSANVSRNEQKQQIIDDNWSLKNENDFKTKIMIEDCRYGVIGAKNAGKPSESGSQKVGGDDTASERTVSPMYRVVRKPLPCPNIIKPFYKTRVQIGPDFSSSTDVPYSVVVDHISTATDVGSTEENIYAEIAGDSYQSPSRYFSFACERRKLTSRYDYRANGGSDGTFSNTTTSSSNADESSV</sequence>
<evidence type="ECO:0000313" key="4">
    <source>
        <dbReference type="Proteomes" id="UP000291343"/>
    </source>
</evidence>
<comment type="caution">
    <text evidence="3">The sequence shown here is derived from an EMBL/GenBank/DDBJ whole genome shotgun (WGS) entry which is preliminary data.</text>
</comment>
<protein>
    <recommendedName>
        <fullName evidence="2">CABIT domain-containing protein</fullName>
    </recommendedName>
</protein>
<organism evidence="3 4">
    <name type="scientific">Laodelphax striatellus</name>
    <name type="common">Small brown planthopper</name>
    <name type="synonym">Delphax striatella</name>
    <dbReference type="NCBI Taxonomy" id="195883"/>
    <lineage>
        <taxon>Eukaryota</taxon>
        <taxon>Metazoa</taxon>
        <taxon>Ecdysozoa</taxon>
        <taxon>Arthropoda</taxon>
        <taxon>Hexapoda</taxon>
        <taxon>Insecta</taxon>
        <taxon>Pterygota</taxon>
        <taxon>Neoptera</taxon>
        <taxon>Paraneoptera</taxon>
        <taxon>Hemiptera</taxon>
        <taxon>Auchenorrhyncha</taxon>
        <taxon>Fulgoroidea</taxon>
        <taxon>Delphacidae</taxon>
        <taxon>Criomorphinae</taxon>
        <taxon>Laodelphax</taxon>
    </lineage>
</organism>
<accession>A0A482XRW6</accession>
<evidence type="ECO:0000313" key="3">
    <source>
        <dbReference type="EMBL" id="RZF48743.1"/>
    </source>
</evidence>
<feature type="compositionally biased region" description="Basic and acidic residues" evidence="1">
    <location>
        <begin position="939"/>
        <end position="949"/>
    </location>
</feature>
<feature type="domain" description="CABIT" evidence="2">
    <location>
        <begin position="51"/>
        <end position="279"/>
    </location>
</feature>
<gene>
    <name evidence="3" type="ORF">LSTR_LSTR013827</name>
</gene>
<dbReference type="STRING" id="195883.A0A482XRW6"/>
<feature type="compositionally biased region" description="Basic and acidic residues" evidence="1">
    <location>
        <begin position="991"/>
        <end position="1018"/>
    </location>
</feature>
<feature type="region of interest" description="Disordered" evidence="1">
    <location>
        <begin position="711"/>
        <end position="741"/>
    </location>
</feature>
<feature type="region of interest" description="Disordered" evidence="1">
    <location>
        <begin position="548"/>
        <end position="574"/>
    </location>
</feature>
<dbReference type="Pfam" id="PF12736">
    <property type="entry name" value="CABIT"/>
    <property type="match status" value="1"/>
</dbReference>
<dbReference type="Proteomes" id="UP000291343">
    <property type="component" value="Unassembled WGS sequence"/>
</dbReference>
<feature type="region of interest" description="Disordered" evidence="1">
    <location>
        <begin position="1257"/>
        <end position="1281"/>
    </location>
</feature>
<evidence type="ECO:0000256" key="1">
    <source>
        <dbReference type="SAM" id="MobiDB-lite"/>
    </source>
</evidence>
<feature type="compositionally biased region" description="Basic and acidic residues" evidence="1">
    <location>
        <begin position="731"/>
        <end position="741"/>
    </location>
</feature>
<proteinExistence type="predicted"/>
<feature type="region of interest" description="Disordered" evidence="1">
    <location>
        <begin position="600"/>
        <end position="629"/>
    </location>
</feature>